<proteinExistence type="predicted"/>
<protein>
    <recommendedName>
        <fullName evidence="3">Lipoprotein</fullName>
    </recommendedName>
</protein>
<dbReference type="EMBL" id="BAAAGF010000003">
    <property type="protein sequence ID" value="GAA0746241.1"/>
    <property type="molecule type" value="Genomic_DNA"/>
</dbReference>
<sequence length="189" mass="22381">MKKLVIILFLGLLSCKTEKNISSKKCYESEQRDVLENSVRLFELKLKKQYPELSNEAAYFEFISDWSDKKLSVDFFKDSLELKIRNLNLWTESNRSGKDMELEKRLFNVDSMNPIRIKLNEQFSKCIAFSTKVEGIRNFLIVNTKYRYSPKLAKKSLLHTSEYDLKEFDNRLVIVLGVYYQTMFNIKVL</sequence>
<organism evidence="1 2">
    <name type="scientific">Gaetbulibacter jejuensis</name>
    <dbReference type="NCBI Taxonomy" id="584607"/>
    <lineage>
        <taxon>Bacteria</taxon>
        <taxon>Pseudomonadati</taxon>
        <taxon>Bacteroidota</taxon>
        <taxon>Flavobacteriia</taxon>
        <taxon>Flavobacteriales</taxon>
        <taxon>Flavobacteriaceae</taxon>
        <taxon>Gaetbulibacter</taxon>
    </lineage>
</organism>
<gene>
    <name evidence="1" type="ORF">GCM10009431_22370</name>
</gene>
<keyword evidence="2" id="KW-1185">Reference proteome</keyword>
<reference evidence="2" key="1">
    <citation type="journal article" date="2019" name="Int. J. Syst. Evol. Microbiol.">
        <title>The Global Catalogue of Microorganisms (GCM) 10K type strain sequencing project: providing services to taxonomists for standard genome sequencing and annotation.</title>
        <authorList>
            <consortium name="The Broad Institute Genomics Platform"/>
            <consortium name="The Broad Institute Genome Sequencing Center for Infectious Disease"/>
            <person name="Wu L."/>
            <person name="Ma J."/>
        </authorList>
    </citation>
    <scope>NUCLEOTIDE SEQUENCE [LARGE SCALE GENOMIC DNA]</scope>
    <source>
        <strain evidence="2">JCM 15976</strain>
    </source>
</reference>
<evidence type="ECO:0008006" key="3">
    <source>
        <dbReference type="Google" id="ProtNLM"/>
    </source>
</evidence>
<name>A0ABP3V0X6_9FLAO</name>
<dbReference type="RefSeq" id="WP_343798317.1">
    <property type="nucleotide sequence ID" value="NZ_BAAAGF010000003.1"/>
</dbReference>
<dbReference type="PROSITE" id="PS51257">
    <property type="entry name" value="PROKAR_LIPOPROTEIN"/>
    <property type="match status" value="1"/>
</dbReference>
<comment type="caution">
    <text evidence="1">The sequence shown here is derived from an EMBL/GenBank/DDBJ whole genome shotgun (WGS) entry which is preliminary data.</text>
</comment>
<accession>A0ABP3V0X6</accession>
<evidence type="ECO:0000313" key="1">
    <source>
        <dbReference type="EMBL" id="GAA0746241.1"/>
    </source>
</evidence>
<evidence type="ECO:0000313" key="2">
    <source>
        <dbReference type="Proteomes" id="UP001500736"/>
    </source>
</evidence>
<dbReference type="Proteomes" id="UP001500736">
    <property type="component" value="Unassembled WGS sequence"/>
</dbReference>